<dbReference type="EMBL" id="CP089982">
    <property type="protein sequence ID" value="WXA96122.1"/>
    <property type="molecule type" value="Genomic_DNA"/>
</dbReference>
<dbReference type="Proteomes" id="UP001379533">
    <property type="component" value="Chromosome"/>
</dbReference>
<dbReference type="InterPro" id="IPR045851">
    <property type="entry name" value="AMP-bd_C_sf"/>
</dbReference>
<dbReference type="InterPro" id="IPR042099">
    <property type="entry name" value="ANL_N_sf"/>
</dbReference>
<feature type="domain" description="AMP-binding enzyme C-terminal" evidence="3">
    <location>
        <begin position="445"/>
        <end position="550"/>
    </location>
</feature>
<evidence type="ECO:0000313" key="4">
    <source>
        <dbReference type="EMBL" id="WXA96122.1"/>
    </source>
</evidence>
<dbReference type="PANTHER" id="PTHR22754">
    <property type="entry name" value="DISCO-INTERACTING PROTEIN 2 DIP2 -RELATED"/>
    <property type="match status" value="1"/>
</dbReference>
<dbReference type="Gene3D" id="3.30.300.30">
    <property type="match status" value="1"/>
</dbReference>
<dbReference type="SUPFAM" id="SSF56801">
    <property type="entry name" value="Acetyl-CoA synthetase-like"/>
    <property type="match status" value="1"/>
</dbReference>
<feature type="domain" description="AMP-dependent synthetase/ligase" evidence="2">
    <location>
        <begin position="32"/>
        <end position="413"/>
    </location>
</feature>
<name>A0ABZ2KBP6_9BACT</name>
<protein>
    <submittedName>
        <fullName evidence="4">AMP-binding protein</fullName>
    </submittedName>
</protein>
<accession>A0ABZ2KBP6</accession>
<dbReference type="InterPro" id="IPR025110">
    <property type="entry name" value="AMP-bd_C"/>
</dbReference>
<dbReference type="InterPro" id="IPR000873">
    <property type="entry name" value="AMP-dep_synth/lig_dom"/>
</dbReference>
<keyword evidence="5" id="KW-1185">Reference proteome</keyword>
<evidence type="ECO:0000313" key="5">
    <source>
        <dbReference type="Proteomes" id="UP001379533"/>
    </source>
</evidence>
<reference evidence="4 5" key="1">
    <citation type="submission" date="2021-12" db="EMBL/GenBank/DDBJ databases">
        <title>Discovery of the Pendulisporaceae a myxobacterial family with distinct sporulation behavior and unique specialized metabolism.</title>
        <authorList>
            <person name="Garcia R."/>
            <person name="Popoff A."/>
            <person name="Bader C.D."/>
            <person name="Loehr J."/>
            <person name="Walesch S."/>
            <person name="Walt C."/>
            <person name="Boldt J."/>
            <person name="Bunk B."/>
            <person name="Haeckl F.J.F.P.J."/>
            <person name="Gunesch A.P."/>
            <person name="Birkelbach J."/>
            <person name="Nuebel U."/>
            <person name="Pietschmann T."/>
            <person name="Bach T."/>
            <person name="Mueller R."/>
        </authorList>
    </citation>
    <scope>NUCLEOTIDE SEQUENCE [LARGE SCALE GENOMIC DNA]</scope>
    <source>
        <strain evidence="4 5">MSr12523</strain>
    </source>
</reference>
<dbReference type="PANTHER" id="PTHR22754:SF32">
    <property type="entry name" value="DISCO-INTERACTING PROTEIN 2"/>
    <property type="match status" value="1"/>
</dbReference>
<dbReference type="Pfam" id="PF00501">
    <property type="entry name" value="AMP-binding"/>
    <property type="match status" value="1"/>
</dbReference>
<evidence type="ECO:0000259" key="3">
    <source>
        <dbReference type="Pfam" id="PF23024"/>
    </source>
</evidence>
<dbReference type="RefSeq" id="WP_394846734.1">
    <property type="nucleotide sequence ID" value="NZ_CP089982.1"/>
</dbReference>
<organism evidence="4 5">
    <name type="scientific">Pendulispora brunnea</name>
    <dbReference type="NCBI Taxonomy" id="2905690"/>
    <lineage>
        <taxon>Bacteria</taxon>
        <taxon>Pseudomonadati</taxon>
        <taxon>Myxococcota</taxon>
        <taxon>Myxococcia</taxon>
        <taxon>Myxococcales</taxon>
        <taxon>Sorangiineae</taxon>
        <taxon>Pendulisporaceae</taxon>
        <taxon>Pendulispora</taxon>
    </lineage>
</organism>
<evidence type="ECO:0000259" key="2">
    <source>
        <dbReference type="Pfam" id="PF00501"/>
    </source>
</evidence>
<sequence length="584" mass="62788">MTPPVPPTLPGATLIDRLTSAAGACASNGIHFVDRDEGETWFGWDTIRAGALRAAGGLAAAGIGPGDRVALVLPTSPELVFALLGTISLGAIPFVLAAPRRLGRLEEYRERTVAMLRATRAAALVTDARVRRSLDSVLARYEPRFGALLVEELDRGPTREPSAISPDDLALVQFSSGTTVHPKPVAVTHRQILANCDAMAERMYPPGPEPVHVSWLPLHHDMGLIGCVFNAMCRGIKLVLMAPEIFIAKPSLWLRAMARHRATITVAPNFAYAQCTAKVSDEELEGADFSGWTMALCGAEPISAEVARRFNTRFARWGLAETAFAPVYGLAEATLAVTFTPFQERPFRSIHVDRKSLSEGRPVPGPGVELVSVGKPIRTVEIELRRTEDRVPCASGEVGNIWVRGPSVMAGYLDRDDAPIENGWLDTGDLGVVLDDELYITGRAKDIIIINGENHLPHDIEDAVNRVAAVRTGFVAAAAEVGENGERLLVFVEQRKASANLAEECWKAVLSATGLEPALVVALAPGSIPQTTSGKIRRGETLRRWQQGILTPPESGRGQSASVKSLFGSLSGNYQVDSTNLGDE</sequence>
<evidence type="ECO:0000256" key="1">
    <source>
        <dbReference type="ARBA" id="ARBA00006432"/>
    </source>
</evidence>
<dbReference type="Gene3D" id="3.40.50.12780">
    <property type="entry name" value="N-terminal domain of ligase-like"/>
    <property type="match status" value="1"/>
</dbReference>
<proteinExistence type="inferred from homology"/>
<comment type="similarity">
    <text evidence="1">Belongs to the ATP-dependent AMP-binding enzyme family.</text>
</comment>
<gene>
    <name evidence="4" type="ORF">LZC95_04625</name>
</gene>
<dbReference type="Pfam" id="PF23024">
    <property type="entry name" value="AMP-dom_DIP2-like"/>
    <property type="match status" value="1"/>
</dbReference>